<proteinExistence type="predicted"/>
<dbReference type="EMBL" id="LAZR01041400">
    <property type="protein sequence ID" value="KKL12089.1"/>
    <property type="molecule type" value="Genomic_DNA"/>
</dbReference>
<dbReference type="GO" id="GO:0003676">
    <property type="term" value="F:nucleic acid binding"/>
    <property type="evidence" value="ECO:0007669"/>
    <property type="project" value="InterPro"/>
</dbReference>
<evidence type="ECO:0000313" key="3">
    <source>
        <dbReference type="EMBL" id="KKL12089.1"/>
    </source>
</evidence>
<dbReference type="Gene3D" id="3.30.420.10">
    <property type="entry name" value="Ribonuclease H-like superfamily/Ribonuclease H"/>
    <property type="match status" value="1"/>
</dbReference>
<gene>
    <name evidence="3" type="ORF">LCGC14_2539270</name>
</gene>
<dbReference type="Pfam" id="PF00665">
    <property type="entry name" value="rve"/>
    <property type="match status" value="1"/>
</dbReference>
<dbReference type="SUPFAM" id="SSF53098">
    <property type="entry name" value="Ribonuclease H-like"/>
    <property type="match status" value="1"/>
</dbReference>
<dbReference type="InterPro" id="IPR001584">
    <property type="entry name" value="Integrase_cat-core"/>
</dbReference>
<accession>A0A0F9AR83</accession>
<protein>
    <recommendedName>
        <fullName evidence="2">Integrase catalytic domain-containing protein</fullName>
    </recommendedName>
</protein>
<feature type="domain" description="Integrase catalytic" evidence="2">
    <location>
        <begin position="6"/>
        <end position="187"/>
    </location>
</feature>
<feature type="non-terminal residue" evidence="3">
    <location>
        <position position="1"/>
    </location>
</feature>
<dbReference type="PROSITE" id="PS50994">
    <property type="entry name" value="INTEGRASE"/>
    <property type="match status" value="1"/>
</dbReference>
<dbReference type="InterPro" id="IPR012337">
    <property type="entry name" value="RNaseH-like_sf"/>
</dbReference>
<dbReference type="PANTHER" id="PTHR47515:SF2">
    <property type="entry name" value="INTEGRASE CORE DOMAIN PROTEIN"/>
    <property type="match status" value="1"/>
</dbReference>
<evidence type="ECO:0000259" key="2">
    <source>
        <dbReference type="PROSITE" id="PS50994"/>
    </source>
</evidence>
<dbReference type="InterPro" id="IPR036397">
    <property type="entry name" value="RNaseH_sf"/>
</dbReference>
<organism evidence="3">
    <name type="scientific">marine sediment metagenome</name>
    <dbReference type="NCBI Taxonomy" id="412755"/>
    <lineage>
        <taxon>unclassified sequences</taxon>
        <taxon>metagenomes</taxon>
        <taxon>ecological metagenomes</taxon>
    </lineage>
</organism>
<evidence type="ECO:0000256" key="1">
    <source>
        <dbReference type="SAM" id="MobiDB-lite"/>
    </source>
</evidence>
<dbReference type="GO" id="GO:0015074">
    <property type="term" value="P:DNA integration"/>
    <property type="evidence" value="ECO:0007669"/>
    <property type="project" value="InterPro"/>
</dbReference>
<dbReference type="AlphaFoldDB" id="A0A0F9AR83"/>
<reference evidence="3" key="1">
    <citation type="journal article" date="2015" name="Nature">
        <title>Complex archaea that bridge the gap between prokaryotes and eukaryotes.</title>
        <authorList>
            <person name="Spang A."/>
            <person name="Saw J.H."/>
            <person name="Jorgensen S.L."/>
            <person name="Zaremba-Niedzwiedzka K."/>
            <person name="Martijn J."/>
            <person name="Lind A.E."/>
            <person name="van Eijk R."/>
            <person name="Schleper C."/>
            <person name="Guy L."/>
            <person name="Ettema T.J."/>
        </authorList>
    </citation>
    <scope>NUCLEOTIDE SEQUENCE</scope>
</reference>
<feature type="region of interest" description="Disordered" evidence="1">
    <location>
        <begin position="178"/>
        <end position="218"/>
    </location>
</feature>
<sequence length="244" mass="28344">NGNGSRIVSKYAGHTWHADLTAVPISGGFWTNWVPNSLWQRWPICWWLLNVEDHFSRRWMGFAVFKTRPESEDVTAALDRINEVEQAKPKHLIVDQGSEFKCEHFEEEWCKERDIAPRFKAVGKHGSIAVVERLHKTIKTILMLFLIPEDQSQFERELSFVRDWYNEHRSHETLAAKTPNEVYHSRPAANEQPRLEPRERWPRGSPCAAPQVDIEGDPGDPIVLEIDCLEGRRHLPIIRARRAA</sequence>
<feature type="compositionally biased region" description="Basic and acidic residues" evidence="1">
    <location>
        <begin position="193"/>
        <end position="202"/>
    </location>
</feature>
<name>A0A0F9AR83_9ZZZZ</name>
<comment type="caution">
    <text evidence="3">The sequence shown here is derived from an EMBL/GenBank/DDBJ whole genome shotgun (WGS) entry which is preliminary data.</text>
</comment>
<dbReference type="PANTHER" id="PTHR47515">
    <property type="entry name" value="LOW CALCIUM RESPONSE LOCUS PROTEIN T"/>
    <property type="match status" value="1"/>
</dbReference>